<evidence type="ECO:0000313" key="4">
    <source>
        <dbReference type="EMBL" id="CAF4062248.1"/>
    </source>
</evidence>
<name>A0A819CEQ7_9BILA</name>
<dbReference type="Proteomes" id="UP000663842">
    <property type="component" value="Unassembled WGS sequence"/>
</dbReference>
<sequence>MRPCVKNQRNPKRRTIDKYQTMQHEDDTSHEVDNISSEDELSEHDSDYSLSHISLANPIYSNVIFVVSKSSSNELLTFDSPNI</sequence>
<feature type="compositionally biased region" description="Basic and acidic residues" evidence="1">
    <location>
        <begin position="23"/>
        <end position="33"/>
    </location>
</feature>
<evidence type="ECO:0000313" key="6">
    <source>
        <dbReference type="Proteomes" id="UP000663842"/>
    </source>
</evidence>
<dbReference type="EMBL" id="CAJOBI010006201">
    <property type="protein sequence ID" value="CAF4053912.1"/>
    <property type="molecule type" value="Genomic_DNA"/>
</dbReference>
<evidence type="ECO:0000313" key="3">
    <source>
        <dbReference type="EMBL" id="CAF4053912.1"/>
    </source>
</evidence>
<comment type="caution">
    <text evidence="2">The sequence shown here is derived from an EMBL/GenBank/DDBJ whole genome shotgun (WGS) entry which is preliminary data.</text>
</comment>
<evidence type="ECO:0000256" key="1">
    <source>
        <dbReference type="SAM" id="MobiDB-lite"/>
    </source>
</evidence>
<proteinExistence type="predicted"/>
<dbReference type="AlphaFoldDB" id="A0A819CEQ7"/>
<evidence type="ECO:0000313" key="5">
    <source>
        <dbReference type="EMBL" id="CAF4064225.1"/>
    </source>
</evidence>
<protein>
    <submittedName>
        <fullName evidence="2">Uncharacterized protein</fullName>
    </submittedName>
</protein>
<feature type="region of interest" description="Disordered" evidence="1">
    <location>
        <begin position="1"/>
        <end position="44"/>
    </location>
</feature>
<reference evidence="2" key="1">
    <citation type="submission" date="2021-02" db="EMBL/GenBank/DDBJ databases">
        <authorList>
            <person name="Nowell W R."/>
        </authorList>
    </citation>
    <scope>NUCLEOTIDE SEQUENCE</scope>
</reference>
<dbReference type="EMBL" id="CAJOBH010006718">
    <property type="protein sequence ID" value="CAF4064225.1"/>
    <property type="molecule type" value="Genomic_DNA"/>
</dbReference>
<accession>A0A819CEQ7</accession>
<dbReference type="Proteomes" id="UP000681967">
    <property type="component" value="Unassembled WGS sequence"/>
</dbReference>
<dbReference type="EMBL" id="CAJOBJ010006509">
    <property type="protein sequence ID" value="CAF4062248.1"/>
    <property type="molecule type" value="Genomic_DNA"/>
</dbReference>
<evidence type="ECO:0000313" key="2">
    <source>
        <dbReference type="EMBL" id="CAF3818579.1"/>
    </source>
</evidence>
<dbReference type="Proteomes" id="UP000676336">
    <property type="component" value="Unassembled WGS sequence"/>
</dbReference>
<gene>
    <name evidence="5" type="ORF">BYL167_LOCUS17141</name>
    <name evidence="4" type="ORF">GIL414_LOCUS15029</name>
    <name evidence="3" type="ORF">SMN809_LOCUS14806</name>
    <name evidence="2" type="ORF">UXM345_LOCUS5834</name>
</gene>
<dbReference type="EMBL" id="CAJOBF010000443">
    <property type="protein sequence ID" value="CAF3818579.1"/>
    <property type="molecule type" value="Genomic_DNA"/>
</dbReference>
<dbReference type="Proteomes" id="UP000681720">
    <property type="component" value="Unassembled WGS sequence"/>
</dbReference>
<organism evidence="2 6">
    <name type="scientific">Rotaria magnacalcarata</name>
    <dbReference type="NCBI Taxonomy" id="392030"/>
    <lineage>
        <taxon>Eukaryota</taxon>
        <taxon>Metazoa</taxon>
        <taxon>Spiralia</taxon>
        <taxon>Gnathifera</taxon>
        <taxon>Rotifera</taxon>
        <taxon>Eurotatoria</taxon>
        <taxon>Bdelloidea</taxon>
        <taxon>Philodinida</taxon>
        <taxon>Philodinidae</taxon>
        <taxon>Rotaria</taxon>
    </lineage>
</organism>